<dbReference type="CDD" id="cd00118">
    <property type="entry name" value="LysM"/>
    <property type="match status" value="1"/>
</dbReference>
<dbReference type="EMBL" id="JACNJH010000257">
    <property type="protein sequence ID" value="MBC8363120.1"/>
    <property type="molecule type" value="Genomic_DNA"/>
</dbReference>
<dbReference type="InterPro" id="IPR008258">
    <property type="entry name" value="Transglycosylase_SLT_dom_1"/>
</dbReference>
<dbReference type="PROSITE" id="PS51782">
    <property type="entry name" value="LYSM"/>
    <property type="match status" value="2"/>
</dbReference>
<dbReference type="Gene3D" id="3.10.350.10">
    <property type="entry name" value="LysM domain"/>
    <property type="match status" value="2"/>
</dbReference>
<reference evidence="3 4" key="1">
    <citation type="submission" date="2020-08" db="EMBL/GenBank/DDBJ databases">
        <title>Bridging the membrane lipid divide: bacteria of the FCB group superphylum have the potential to synthesize archaeal ether lipids.</title>
        <authorList>
            <person name="Villanueva L."/>
            <person name="Von Meijenfeldt F.A.B."/>
            <person name="Westbye A.B."/>
            <person name="Yadav S."/>
            <person name="Hopmans E.C."/>
            <person name="Dutilh B.E."/>
            <person name="Sinninghe Damste J.S."/>
        </authorList>
    </citation>
    <scope>NUCLEOTIDE SEQUENCE [LARGE SCALE GENOMIC DNA]</scope>
    <source>
        <strain evidence="3">NIOZ-UU30</strain>
    </source>
</reference>
<evidence type="ECO:0000259" key="2">
    <source>
        <dbReference type="PROSITE" id="PS51782"/>
    </source>
</evidence>
<dbReference type="SUPFAM" id="SSF53955">
    <property type="entry name" value="Lysozyme-like"/>
    <property type="match status" value="1"/>
</dbReference>
<dbReference type="InterPro" id="IPR036779">
    <property type="entry name" value="LysM_dom_sf"/>
</dbReference>
<name>A0A8J6NPR6_9BACT</name>
<feature type="domain" description="LysM" evidence="2">
    <location>
        <begin position="403"/>
        <end position="447"/>
    </location>
</feature>
<feature type="region of interest" description="Disordered" evidence="1">
    <location>
        <begin position="475"/>
        <end position="529"/>
    </location>
</feature>
<sequence>MKRTLKMGLCGMVVLLSMVLVVLCESGFGVKTDASGDDPFPVYPSMKKAVDFWKNVFTQYTTLHGIIHDSQNLDIIYEIVALEDQKDADAAKRNQNKIKLIKEKYKTVLNTLANGKSPTSEEEKRVLALFGERATQEALRTAQNSIRFQLGQKDRFRQGIIRSGSCLEEIIGVFRLHGLPEELAYLPHVESSFDYQAYSKFGAAGIWQFTHGTGKKYMTIDYTQDDRRDPIRASHAAAKYLKQSYEQLGSWPMAITAYNHGVNGMARAKQSAGDDFEQILSEYKGRSFGFASRNFYAEFLAAREVAGRYQKYFGDLQLDAPVKTMEIVLPGYVSVQDLADYFNTDIKTLRNLNPALRNPVFLGQKYVPKGYRLCLPGHADQHLAKRADNIPATLLRSRQLPSRFYRVQKGDTAGLIARSQGVRLKDLILANGLDLRATVYVGQNLRIPVPGEEIMLASASENTFKPMKAVAVEVRPEKSPAAGQPDRKPAKPAIESRKAASAVKLSDRKMEATSPAREIQEQGPPSTIETEVNPAVVTGNFEVEKVVTEGRKTIGIIRVEAEETLGHYADWLGIATQAVRSLNGFRYGNPIRINQKIKIPLTKIGKEAFEEKRYEYHKELEEDFFSVYRIQGESVYTVKKGANVWRLCQQTFDLPFWLIKKYNTAQDFNVLRPDQKLRIPTVRKMAEESDSVSLRPKIE</sequence>
<feature type="compositionally biased region" description="Basic and acidic residues" evidence="1">
    <location>
        <begin position="485"/>
        <end position="498"/>
    </location>
</feature>
<dbReference type="AlphaFoldDB" id="A0A8J6NPR6"/>
<protein>
    <submittedName>
        <fullName evidence="3">LysM peptidoglycan-binding domain-containing protein</fullName>
    </submittedName>
</protein>
<proteinExistence type="predicted"/>
<dbReference type="Pfam" id="PF01464">
    <property type="entry name" value="SLT"/>
    <property type="match status" value="1"/>
</dbReference>
<accession>A0A8J6NPR6</accession>
<feature type="domain" description="LysM" evidence="2">
    <location>
        <begin position="634"/>
        <end position="679"/>
    </location>
</feature>
<dbReference type="Proteomes" id="UP000603434">
    <property type="component" value="Unassembled WGS sequence"/>
</dbReference>
<comment type="caution">
    <text evidence="3">The sequence shown here is derived from an EMBL/GenBank/DDBJ whole genome shotgun (WGS) entry which is preliminary data.</text>
</comment>
<dbReference type="PANTHER" id="PTHR33734">
    <property type="entry name" value="LYSM DOMAIN-CONTAINING GPI-ANCHORED PROTEIN 2"/>
    <property type="match status" value="1"/>
</dbReference>
<organism evidence="3 4">
    <name type="scientific">Candidatus Desulfatibia profunda</name>
    <dbReference type="NCBI Taxonomy" id="2841695"/>
    <lineage>
        <taxon>Bacteria</taxon>
        <taxon>Pseudomonadati</taxon>
        <taxon>Thermodesulfobacteriota</taxon>
        <taxon>Desulfobacteria</taxon>
        <taxon>Desulfobacterales</taxon>
        <taxon>Desulfobacterales incertae sedis</taxon>
        <taxon>Candidatus Desulfatibia</taxon>
    </lineage>
</organism>
<gene>
    <name evidence="3" type="ORF">H8E23_17180</name>
</gene>
<dbReference type="SUPFAM" id="SSF54106">
    <property type="entry name" value="LysM domain"/>
    <property type="match status" value="1"/>
</dbReference>
<dbReference type="InterPro" id="IPR023346">
    <property type="entry name" value="Lysozyme-like_dom_sf"/>
</dbReference>
<evidence type="ECO:0000256" key="1">
    <source>
        <dbReference type="SAM" id="MobiDB-lite"/>
    </source>
</evidence>
<evidence type="ECO:0000313" key="3">
    <source>
        <dbReference type="EMBL" id="MBC8363120.1"/>
    </source>
</evidence>
<dbReference type="Pfam" id="PF01476">
    <property type="entry name" value="LysM"/>
    <property type="match status" value="2"/>
</dbReference>
<dbReference type="CDD" id="cd16894">
    <property type="entry name" value="MltD-like"/>
    <property type="match status" value="1"/>
</dbReference>
<dbReference type="SMART" id="SM00257">
    <property type="entry name" value="LysM"/>
    <property type="match status" value="3"/>
</dbReference>
<dbReference type="InterPro" id="IPR018392">
    <property type="entry name" value="LysM"/>
</dbReference>
<dbReference type="PANTHER" id="PTHR33734:SF22">
    <property type="entry name" value="MEMBRANE-BOUND LYTIC MUREIN TRANSGLYCOSYLASE D"/>
    <property type="match status" value="1"/>
</dbReference>
<dbReference type="Gene3D" id="1.10.530.10">
    <property type="match status" value="1"/>
</dbReference>
<evidence type="ECO:0000313" key="4">
    <source>
        <dbReference type="Proteomes" id="UP000603434"/>
    </source>
</evidence>